<evidence type="ECO:0000313" key="2">
    <source>
        <dbReference type="EMBL" id="CAA9295217.1"/>
    </source>
</evidence>
<proteinExistence type="predicted"/>
<reference evidence="2" key="1">
    <citation type="submission" date="2020-02" db="EMBL/GenBank/DDBJ databases">
        <authorList>
            <person name="Meier V. D."/>
        </authorList>
    </citation>
    <scope>NUCLEOTIDE SEQUENCE</scope>
    <source>
        <strain evidence="2">AVDCRST_MAG40</strain>
    </source>
</reference>
<feature type="region of interest" description="Disordered" evidence="1">
    <location>
        <begin position="1"/>
        <end position="31"/>
    </location>
</feature>
<feature type="compositionally biased region" description="Basic residues" evidence="1">
    <location>
        <begin position="1"/>
        <end position="16"/>
    </location>
</feature>
<dbReference type="AlphaFoldDB" id="A0A6J4K539"/>
<protein>
    <submittedName>
        <fullName evidence="2">Threonine dehydrogenase and related Zn-dependent dehydrogenases</fullName>
    </submittedName>
</protein>
<evidence type="ECO:0000256" key="1">
    <source>
        <dbReference type="SAM" id="MobiDB-lite"/>
    </source>
</evidence>
<sequence length="81" mass="8484">EGSRVPRHRRHPPRQRPRAEDRGRAGHDRAGRAAALAGHLLAGTGRRDVRDGVAHPGHAVVPAGAPAAGPHGAVPLRADRL</sequence>
<feature type="non-terminal residue" evidence="2">
    <location>
        <position position="81"/>
    </location>
</feature>
<feature type="non-terminal residue" evidence="2">
    <location>
        <position position="1"/>
    </location>
</feature>
<accession>A0A6J4K539</accession>
<feature type="compositionally biased region" description="Basic and acidic residues" evidence="1">
    <location>
        <begin position="17"/>
        <end position="31"/>
    </location>
</feature>
<feature type="region of interest" description="Disordered" evidence="1">
    <location>
        <begin position="47"/>
        <end position="81"/>
    </location>
</feature>
<feature type="compositionally biased region" description="Low complexity" evidence="1">
    <location>
        <begin position="54"/>
        <end position="75"/>
    </location>
</feature>
<gene>
    <name evidence="2" type="ORF">AVDCRST_MAG40-2</name>
</gene>
<organism evidence="2">
    <name type="scientific">uncultured Gemmatimonadaceae bacterium</name>
    <dbReference type="NCBI Taxonomy" id="246130"/>
    <lineage>
        <taxon>Bacteria</taxon>
        <taxon>Pseudomonadati</taxon>
        <taxon>Gemmatimonadota</taxon>
        <taxon>Gemmatimonadia</taxon>
        <taxon>Gemmatimonadales</taxon>
        <taxon>Gemmatimonadaceae</taxon>
        <taxon>environmental samples</taxon>
    </lineage>
</organism>
<name>A0A6J4K539_9BACT</name>
<dbReference type="EMBL" id="CADCTX010000001">
    <property type="protein sequence ID" value="CAA9295217.1"/>
    <property type="molecule type" value="Genomic_DNA"/>
</dbReference>